<evidence type="ECO:0000256" key="1">
    <source>
        <dbReference type="SAM" id="MobiDB-lite"/>
    </source>
</evidence>
<evidence type="ECO:0000313" key="2">
    <source>
        <dbReference type="EMBL" id="KAK2185897.1"/>
    </source>
</evidence>
<reference evidence="2" key="1">
    <citation type="journal article" date="2023" name="Mol. Biol. Evol.">
        <title>Third-Generation Sequencing Reveals the Adaptive Role of the Epigenome in Three Deep-Sea Polychaetes.</title>
        <authorList>
            <person name="Perez M."/>
            <person name="Aroh O."/>
            <person name="Sun Y."/>
            <person name="Lan Y."/>
            <person name="Juniper S.K."/>
            <person name="Young C.R."/>
            <person name="Angers B."/>
            <person name="Qian P.Y."/>
        </authorList>
    </citation>
    <scope>NUCLEOTIDE SEQUENCE</scope>
    <source>
        <strain evidence="2">R07B-5</strain>
    </source>
</reference>
<accession>A0AAD9UDY3</accession>
<sequence length="316" mass="35209">MGRGKMGPLKKLEKNIRIHKAFMQLGEEWNLKSDLLKQLEEFTCLMYGQIRESSVDGVRAKHLRKIKDWAVFLEDVDRKLAASGIDKPLQVGDPGPGDVSLVDVRRCVRVTLNHYREGAPLELDLQTVTAAVRGARCCPVLPGGARWCPVVAGGGRWWPVVAGGGRWWPVVAGGGRWWPVVAGGGRWWPVVAGRVETTLERLPRCFWTTALAELGARVLLISYNSRYACIVWLEKTMCRLDIATDRDRTFGGDLIVDSDGNIVFLYANKTGSDRPDIATLLDVLRVRDTRPVCKPYGSSRVDEADESDREDCDMST</sequence>
<comment type="caution">
    <text evidence="2">The sequence shown here is derived from an EMBL/GenBank/DDBJ whole genome shotgun (WGS) entry which is preliminary data.</text>
</comment>
<feature type="region of interest" description="Disordered" evidence="1">
    <location>
        <begin position="297"/>
        <end position="316"/>
    </location>
</feature>
<protein>
    <submittedName>
        <fullName evidence="2">Uncharacterized protein</fullName>
    </submittedName>
</protein>
<keyword evidence="3" id="KW-1185">Reference proteome</keyword>
<proteinExistence type="predicted"/>
<feature type="compositionally biased region" description="Acidic residues" evidence="1">
    <location>
        <begin position="303"/>
        <end position="316"/>
    </location>
</feature>
<evidence type="ECO:0000313" key="3">
    <source>
        <dbReference type="Proteomes" id="UP001209878"/>
    </source>
</evidence>
<dbReference type="EMBL" id="JAODUO010000219">
    <property type="protein sequence ID" value="KAK2185897.1"/>
    <property type="molecule type" value="Genomic_DNA"/>
</dbReference>
<dbReference type="AlphaFoldDB" id="A0AAD9UDY3"/>
<dbReference type="Proteomes" id="UP001209878">
    <property type="component" value="Unassembled WGS sequence"/>
</dbReference>
<name>A0AAD9UDY3_RIDPI</name>
<organism evidence="2 3">
    <name type="scientific">Ridgeia piscesae</name>
    <name type="common">Tubeworm</name>
    <dbReference type="NCBI Taxonomy" id="27915"/>
    <lineage>
        <taxon>Eukaryota</taxon>
        <taxon>Metazoa</taxon>
        <taxon>Spiralia</taxon>
        <taxon>Lophotrochozoa</taxon>
        <taxon>Annelida</taxon>
        <taxon>Polychaeta</taxon>
        <taxon>Sedentaria</taxon>
        <taxon>Canalipalpata</taxon>
        <taxon>Sabellida</taxon>
        <taxon>Siboglinidae</taxon>
        <taxon>Ridgeia</taxon>
    </lineage>
</organism>
<gene>
    <name evidence="2" type="ORF">NP493_219g03015</name>
</gene>